<evidence type="ECO:0000259" key="6">
    <source>
        <dbReference type="Pfam" id="PF00501"/>
    </source>
</evidence>
<dbReference type="PANTHER" id="PTHR43107">
    <property type="entry name" value="LONG-CHAIN FATTY ACID TRANSPORT PROTEIN"/>
    <property type="match status" value="1"/>
</dbReference>
<evidence type="ECO:0000256" key="2">
    <source>
        <dbReference type="ARBA" id="ARBA00022598"/>
    </source>
</evidence>
<reference evidence="7 8" key="1">
    <citation type="submission" date="2015-12" db="EMBL/GenBank/DDBJ databases">
        <title>The genome of Folsomia candida.</title>
        <authorList>
            <person name="Faddeeva A."/>
            <person name="Derks M.F."/>
            <person name="Anvar Y."/>
            <person name="Smit S."/>
            <person name="Van Straalen N."/>
            <person name="Roelofs D."/>
        </authorList>
    </citation>
    <scope>NUCLEOTIDE SEQUENCE [LARGE SCALE GENOMIC DNA]</scope>
    <source>
        <strain evidence="7 8">VU population</strain>
        <tissue evidence="7">Whole body</tissue>
    </source>
</reference>
<evidence type="ECO:0000256" key="3">
    <source>
        <dbReference type="ARBA" id="ARBA00036527"/>
    </source>
</evidence>
<dbReference type="InterPro" id="IPR020845">
    <property type="entry name" value="AMP-binding_CS"/>
</dbReference>
<dbReference type="GO" id="GO:0044539">
    <property type="term" value="P:long-chain fatty acid import into cell"/>
    <property type="evidence" value="ECO:0007669"/>
    <property type="project" value="TreeGrafter"/>
</dbReference>
<dbReference type="GO" id="GO:0004467">
    <property type="term" value="F:long-chain fatty acid-CoA ligase activity"/>
    <property type="evidence" value="ECO:0007669"/>
    <property type="project" value="TreeGrafter"/>
</dbReference>
<comment type="catalytic activity">
    <reaction evidence="5">
        <text>tetracosanoate + ATP + CoA = tetracosanoyl-CoA + AMP + diphosphate</text>
        <dbReference type="Rhea" id="RHEA:33639"/>
        <dbReference type="ChEBI" id="CHEBI:30616"/>
        <dbReference type="ChEBI" id="CHEBI:31014"/>
        <dbReference type="ChEBI" id="CHEBI:33019"/>
        <dbReference type="ChEBI" id="CHEBI:57287"/>
        <dbReference type="ChEBI" id="CHEBI:65052"/>
        <dbReference type="ChEBI" id="CHEBI:456215"/>
    </reaction>
    <physiologicalReaction direction="left-to-right" evidence="5">
        <dbReference type="Rhea" id="RHEA:33640"/>
    </physiologicalReaction>
</comment>
<dbReference type="OrthoDB" id="288590at2759"/>
<dbReference type="AlphaFoldDB" id="A0A226DEZ2"/>
<dbReference type="InterPro" id="IPR042099">
    <property type="entry name" value="ANL_N_sf"/>
</dbReference>
<dbReference type="InterPro" id="IPR000873">
    <property type="entry name" value="AMP-dep_synth/lig_dom"/>
</dbReference>
<dbReference type="GO" id="GO:0005789">
    <property type="term" value="C:endoplasmic reticulum membrane"/>
    <property type="evidence" value="ECO:0007669"/>
    <property type="project" value="TreeGrafter"/>
</dbReference>
<dbReference type="PANTHER" id="PTHR43107:SF22">
    <property type="entry name" value="VERY LONG-CHAIN ACYL-COA SYNTHETASE"/>
    <property type="match status" value="1"/>
</dbReference>
<organism evidence="7 8">
    <name type="scientific">Folsomia candida</name>
    <name type="common">Springtail</name>
    <dbReference type="NCBI Taxonomy" id="158441"/>
    <lineage>
        <taxon>Eukaryota</taxon>
        <taxon>Metazoa</taxon>
        <taxon>Ecdysozoa</taxon>
        <taxon>Arthropoda</taxon>
        <taxon>Hexapoda</taxon>
        <taxon>Collembola</taxon>
        <taxon>Entomobryomorpha</taxon>
        <taxon>Isotomoidea</taxon>
        <taxon>Isotomidae</taxon>
        <taxon>Proisotominae</taxon>
        <taxon>Folsomia</taxon>
    </lineage>
</organism>
<evidence type="ECO:0000313" key="7">
    <source>
        <dbReference type="EMBL" id="OXA43700.1"/>
    </source>
</evidence>
<comment type="catalytic activity">
    <reaction evidence="3">
        <text>a very long-chain fatty acid + ATP + CoA = a very long-chain fatty acyl-CoA + AMP + diphosphate</text>
        <dbReference type="Rhea" id="RHEA:54536"/>
        <dbReference type="ChEBI" id="CHEBI:30616"/>
        <dbReference type="ChEBI" id="CHEBI:33019"/>
        <dbReference type="ChEBI" id="CHEBI:57287"/>
        <dbReference type="ChEBI" id="CHEBI:58950"/>
        <dbReference type="ChEBI" id="CHEBI:138261"/>
        <dbReference type="ChEBI" id="CHEBI:456215"/>
    </reaction>
    <physiologicalReaction direction="left-to-right" evidence="3">
        <dbReference type="Rhea" id="RHEA:54537"/>
    </physiologicalReaction>
</comment>
<evidence type="ECO:0000256" key="1">
    <source>
        <dbReference type="ARBA" id="ARBA00006432"/>
    </source>
</evidence>
<dbReference type="PROSITE" id="PS00455">
    <property type="entry name" value="AMP_BINDING"/>
    <property type="match status" value="1"/>
</dbReference>
<dbReference type="STRING" id="158441.A0A226DEZ2"/>
<gene>
    <name evidence="7" type="ORF">Fcan01_21627</name>
</gene>
<dbReference type="GO" id="GO:0005324">
    <property type="term" value="F:long-chain fatty acid transmembrane transporter activity"/>
    <property type="evidence" value="ECO:0007669"/>
    <property type="project" value="TreeGrafter"/>
</dbReference>
<dbReference type="Gene3D" id="3.40.50.12780">
    <property type="entry name" value="N-terminal domain of ligase-like"/>
    <property type="match status" value="1"/>
</dbReference>
<evidence type="ECO:0000256" key="4">
    <source>
        <dbReference type="ARBA" id="ARBA00041297"/>
    </source>
</evidence>
<comment type="caution">
    <text evidence="7">The sequence shown here is derived from an EMBL/GenBank/DDBJ whole genome shotgun (WGS) entry which is preliminary data.</text>
</comment>
<name>A0A226DEZ2_FOLCA</name>
<dbReference type="SUPFAM" id="SSF56801">
    <property type="entry name" value="Acetyl-CoA synthetase-like"/>
    <property type="match status" value="1"/>
</dbReference>
<sequence>MLWTILLRAVGFYTLLKIFQHRRFLYICVKTLPRDVYAAIIFGYVNAFLLYIKYTNQTTASYFDGQVIKRRGKPCFYFEEEVWTYEQVQKESYKVGNFFQSLGYKKGDTVALMMENRPEYVFTWLGLSRIGVVTSLLNYNIRLKSLEHCVNVSNSTAIIFGSEMTPAIQEVINSGGFKNLELYCIEDRTPAEIPLKGRPVVNLSEQLDSTLSHPTVSAEQLNNDDVILLVYTSGTTGLPKASLVRQSRVFSMSMSATGARLKSGKDILITPVPLYHVQGGVLGVTAAIFHGVPQVILRKFSASRFWSQCIKYKATAGQYLGEIISFSRA</sequence>
<proteinExistence type="inferred from homology"/>
<dbReference type="EMBL" id="LNIX01000021">
    <property type="protein sequence ID" value="OXA43700.1"/>
    <property type="molecule type" value="Genomic_DNA"/>
</dbReference>
<protein>
    <recommendedName>
        <fullName evidence="4">Long-chain-fatty-acid--CoA ligase</fullName>
    </recommendedName>
</protein>
<feature type="domain" description="AMP-dependent synthetase/ligase" evidence="6">
    <location>
        <begin position="66"/>
        <end position="316"/>
    </location>
</feature>
<keyword evidence="8" id="KW-1185">Reference proteome</keyword>
<dbReference type="OMA" id="PFFINIS"/>
<dbReference type="GO" id="GO:0005886">
    <property type="term" value="C:plasma membrane"/>
    <property type="evidence" value="ECO:0007669"/>
    <property type="project" value="TreeGrafter"/>
</dbReference>
<evidence type="ECO:0000256" key="5">
    <source>
        <dbReference type="ARBA" id="ARBA00048666"/>
    </source>
</evidence>
<comment type="similarity">
    <text evidence="1">Belongs to the ATP-dependent AMP-binding enzyme family.</text>
</comment>
<dbReference type="Pfam" id="PF00501">
    <property type="entry name" value="AMP-binding"/>
    <property type="match status" value="1"/>
</dbReference>
<keyword evidence="2" id="KW-0436">Ligase</keyword>
<accession>A0A226DEZ2</accession>
<dbReference type="Proteomes" id="UP000198287">
    <property type="component" value="Unassembled WGS sequence"/>
</dbReference>
<evidence type="ECO:0000313" key="8">
    <source>
        <dbReference type="Proteomes" id="UP000198287"/>
    </source>
</evidence>